<keyword evidence="3" id="KW-1185">Reference proteome</keyword>
<dbReference type="AlphaFoldDB" id="A0A9Q3C4J5"/>
<protein>
    <submittedName>
        <fullName evidence="2">Uncharacterized protein</fullName>
    </submittedName>
</protein>
<comment type="caution">
    <text evidence="2">The sequence shown here is derived from an EMBL/GenBank/DDBJ whole genome shotgun (WGS) entry which is preliminary data.</text>
</comment>
<sequence length="226" mass="24221">MPSVIFNSKGYSSASSLIIPPPSGSNTSDCDSSDSNTSETQSPSNPEPQPLTTESTTNSLISSAKHHRLTSNQNLPNPNPSAIAASPIPVSSNSEISSSCSSVIPLASSFIDNTPHLNQEFNDTPFLNLPTSSLATSTSLYSISSHDNKSGNLITPVVINNDNSPIPSSSSIHPHDKPTQIDSQFSSENLSITPSHQAAKLTYFLSRFPLIFVEYQYVLQHYWGTP</sequence>
<dbReference type="EMBL" id="AVOT02004372">
    <property type="protein sequence ID" value="MBW0476177.1"/>
    <property type="molecule type" value="Genomic_DNA"/>
</dbReference>
<organism evidence="2 3">
    <name type="scientific">Austropuccinia psidii MF-1</name>
    <dbReference type="NCBI Taxonomy" id="1389203"/>
    <lineage>
        <taxon>Eukaryota</taxon>
        <taxon>Fungi</taxon>
        <taxon>Dikarya</taxon>
        <taxon>Basidiomycota</taxon>
        <taxon>Pucciniomycotina</taxon>
        <taxon>Pucciniomycetes</taxon>
        <taxon>Pucciniales</taxon>
        <taxon>Sphaerophragmiaceae</taxon>
        <taxon>Austropuccinia</taxon>
    </lineage>
</organism>
<evidence type="ECO:0000313" key="2">
    <source>
        <dbReference type="EMBL" id="MBW0476177.1"/>
    </source>
</evidence>
<proteinExistence type="predicted"/>
<gene>
    <name evidence="2" type="ORF">O181_015892</name>
</gene>
<dbReference type="Proteomes" id="UP000765509">
    <property type="component" value="Unassembled WGS sequence"/>
</dbReference>
<accession>A0A9Q3C4J5</accession>
<reference evidence="2" key="1">
    <citation type="submission" date="2021-03" db="EMBL/GenBank/DDBJ databases">
        <title>Draft genome sequence of rust myrtle Austropuccinia psidii MF-1, a brazilian biotype.</title>
        <authorList>
            <person name="Quecine M.C."/>
            <person name="Pachon D.M.R."/>
            <person name="Bonatelli M.L."/>
            <person name="Correr F.H."/>
            <person name="Franceschini L.M."/>
            <person name="Leite T.F."/>
            <person name="Margarido G.R.A."/>
            <person name="Almeida C.A."/>
            <person name="Ferrarezi J.A."/>
            <person name="Labate C.A."/>
        </authorList>
    </citation>
    <scope>NUCLEOTIDE SEQUENCE</scope>
    <source>
        <strain evidence="2">MF-1</strain>
    </source>
</reference>
<evidence type="ECO:0000313" key="3">
    <source>
        <dbReference type="Proteomes" id="UP000765509"/>
    </source>
</evidence>
<feature type="compositionally biased region" description="Polar residues" evidence="1">
    <location>
        <begin position="1"/>
        <end position="11"/>
    </location>
</feature>
<feature type="compositionally biased region" description="Low complexity" evidence="1">
    <location>
        <begin position="12"/>
        <end position="38"/>
    </location>
</feature>
<feature type="region of interest" description="Disordered" evidence="1">
    <location>
        <begin position="1"/>
        <end position="58"/>
    </location>
</feature>
<name>A0A9Q3C4J5_9BASI</name>
<feature type="compositionally biased region" description="Polar residues" evidence="1">
    <location>
        <begin position="39"/>
        <end position="58"/>
    </location>
</feature>
<evidence type="ECO:0000256" key="1">
    <source>
        <dbReference type="SAM" id="MobiDB-lite"/>
    </source>
</evidence>